<name>A0A7C5QR87_CALS0</name>
<protein>
    <recommendedName>
        <fullName evidence="1">Hemerythrin-like domain-containing protein</fullName>
    </recommendedName>
</protein>
<dbReference type="InterPro" id="IPR012312">
    <property type="entry name" value="Hemerythrin-like"/>
</dbReference>
<dbReference type="CDD" id="cd12108">
    <property type="entry name" value="Hr-like"/>
    <property type="match status" value="1"/>
</dbReference>
<reference evidence="2" key="1">
    <citation type="journal article" date="2020" name="mSystems">
        <title>Genome- and Community-Level Interaction Insights into Carbon Utilization and Element Cycling Functions of Hydrothermarchaeota in Hydrothermal Sediment.</title>
        <authorList>
            <person name="Zhou Z."/>
            <person name="Liu Y."/>
            <person name="Xu W."/>
            <person name="Pan J."/>
            <person name="Luo Z.H."/>
            <person name="Li M."/>
        </authorList>
    </citation>
    <scope>NUCLEOTIDE SEQUENCE [LARGE SCALE GENOMIC DNA]</scope>
    <source>
        <strain evidence="2">SpSt-1056</strain>
    </source>
</reference>
<dbReference type="PANTHER" id="PTHR39966">
    <property type="entry name" value="BLL2471 PROTEIN-RELATED"/>
    <property type="match status" value="1"/>
</dbReference>
<dbReference type="PANTHER" id="PTHR39966:SF1">
    <property type="entry name" value="HEMERYTHRIN-LIKE DOMAIN-CONTAINING PROTEIN"/>
    <property type="match status" value="1"/>
</dbReference>
<dbReference type="Pfam" id="PF01814">
    <property type="entry name" value="Hemerythrin"/>
    <property type="match status" value="1"/>
</dbReference>
<gene>
    <name evidence="2" type="ORF">ENM11_04770</name>
</gene>
<feature type="domain" description="Hemerythrin-like" evidence="1">
    <location>
        <begin position="6"/>
        <end position="139"/>
    </location>
</feature>
<evidence type="ECO:0000313" key="2">
    <source>
        <dbReference type="EMBL" id="HHK68453.1"/>
    </source>
</evidence>
<proteinExistence type="predicted"/>
<dbReference type="GO" id="GO:0005886">
    <property type="term" value="C:plasma membrane"/>
    <property type="evidence" value="ECO:0007669"/>
    <property type="project" value="TreeGrafter"/>
</dbReference>
<organism evidence="2">
    <name type="scientific">Caldiarchaeum subterraneum</name>
    <dbReference type="NCBI Taxonomy" id="311458"/>
    <lineage>
        <taxon>Archaea</taxon>
        <taxon>Nitrososphaerota</taxon>
        <taxon>Candidatus Caldarchaeales</taxon>
        <taxon>Candidatus Caldarchaeaceae</taxon>
        <taxon>Candidatus Caldarchaeum</taxon>
    </lineage>
</organism>
<sequence length="178" mass="20849">MDEFTQSLVRDHETILKAVNRLEERVEEWRRLNTVDVDSVKRFIEFARFFTDRCHHGKEERCLFPCMERRGIPREGGPIGVMLYEHELGRQLIKSLEQSAESYSKTGKGLENLLSICEDYVSLIRQHIEKENNILFPMAESVASDEDRNSTTNCYEKVESVEVGEETHRRLEKLAEEI</sequence>
<accession>A0A7C5QR87</accession>
<evidence type="ECO:0000259" key="1">
    <source>
        <dbReference type="Pfam" id="PF01814"/>
    </source>
</evidence>
<dbReference type="AlphaFoldDB" id="A0A7C5QR87"/>
<comment type="caution">
    <text evidence="2">The sequence shown here is derived from an EMBL/GenBank/DDBJ whole genome shotgun (WGS) entry which is preliminary data.</text>
</comment>
<dbReference type="Gene3D" id="1.20.120.520">
    <property type="entry name" value="nmb1532 protein domain like"/>
    <property type="match status" value="1"/>
</dbReference>
<dbReference type="EMBL" id="DRWN01000031">
    <property type="protein sequence ID" value="HHK68453.1"/>
    <property type="molecule type" value="Genomic_DNA"/>
</dbReference>